<keyword evidence="2" id="KW-1185">Reference proteome</keyword>
<dbReference type="AlphaFoldDB" id="A0AAP0K2Z9"/>
<sequence>MSAYLGVSTPATRRARRERRVRKWWVREAVKSEESTRLVKASLELDSGPARHEQKREHVAFAHECYTKQHRVPEQVVRDEFEKMLDLARKDSNEGCLNTINNASIPMGLWIRAVNLARMIYVIYKLEDAYTHSSKKLKECIDLLFIKPLQSLIGLIYIYS</sequence>
<evidence type="ECO:0000313" key="2">
    <source>
        <dbReference type="Proteomes" id="UP001417504"/>
    </source>
</evidence>
<dbReference type="Gene3D" id="1.10.600.10">
    <property type="entry name" value="Farnesyl Diphosphate Synthase"/>
    <property type="match status" value="1"/>
</dbReference>
<name>A0AAP0K2Z9_9MAGN</name>
<dbReference type="InterPro" id="IPR008949">
    <property type="entry name" value="Isoprenoid_synthase_dom_sf"/>
</dbReference>
<accession>A0AAP0K2Z9</accession>
<comment type="caution">
    <text evidence="1">The sequence shown here is derived from an EMBL/GenBank/DDBJ whole genome shotgun (WGS) entry which is preliminary data.</text>
</comment>
<dbReference type="SUPFAM" id="SSF48576">
    <property type="entry name" value="Terpenoid synthases"/>
    <property type="match status" value="1"/>
</dbReference>
<protein>
    <submittedName>
        <fullName evidence="1">Uncharacterized protein</fullName>
    </submittedName>
</protein>
<gene>
    <name evidence="1" type="ORF">Sjap_004283</name>
</gene>
<dbReference type="Proteomes" id="UP001417504">
    <property type="component" value="Unassembled WGS sequence"/>
</dbReference>
<reference evidence="1 2" key="1">
    <citation type="submission" date="2024-01" db="EMBL/GenBank/DDBJ databases">
        <title>Genome assemblies of Stephania.</title>
        <authorList>
            <person name="Yang L."/>
        </authorList>
    </citation>
    <scope>NUCLEOTIDE SEQUENCE [LARGE SCALE GENOMIC DNA]</scope>
    <source>
        <strain evidence="1">QJT</strain>
        <tissue evidence="1">Leaf</tissue>
    </source>
</reference>
<evidence type="ECO:0000313" key="1">
    <source>
        <dbReference type="EMBL" id="KAK9144380.1"/>
    </source>
</evidence>
<dbReference type="EMBL" id="JBBNAE010000002">
    <property type="protein sequence ID" value="KAK9144380.1"/>
    <property type="molecule type" value="Genomic_DNA"/>
</dbReference>
<proteinExistence type="predicted"/>
<organism evidence="1 2">
    <name type="scientific">Stephania japonica</name>
    <dbReference type="NCBI Taxonomy" id="461633"/>
    <lineage>
        <taxon>Eukaryota</taxon>
        <taxon>Viridiplantae</taxon>
        <taxon>Streptophyta</taxon>
        <taxon>Embryophyta</taxon>
        <taxon>Tracheophyta</taxon>
        <taxon>Spermatophyta</taxon>
        <taxon>Magnoliopsida</taxon>
        <taxon>Ranunculales</taxon>
        <taxon>Menispermaceae</taxon>
        <taxon>Menispermoideae</taxon>
        <taxon>Cissampelideae</taxon>
        <taxon>Stephania</taxon>
    </lineage>
</organism>